<dbReference type="PANTHER" id="PTHR20861">
    <property type="entry name" value="HOMOSERINE/4-DIPHOSPHOCYTIDYL-2-C-METHYL-D-ERYTHRITOL KINASE"/>
    <property type="match status" value="1"/>
</dbReference>
<dbReference type="InterPro" id="IPR004422">
    <property type="entry name" value="RFAP_synthase"/>
</dbReference>
<dbReference type="Pfam" id="PF00288">
    <property type="entry name" value="GHMP_kinases_N"/>
    <property type="match status" value="1"/>
</dbReference>
<proteinExistence type="predicted"/>
<reference evidence="5 6" key="1">
    <citation type="submission" date="2020-05" db="EMBL/GenBank/DDBJ databases">
        <title>Azospirillum oleiclasticum sp. nov, a nitrogen-fixing and heavy crude oil-emulsifying bacterium isolated from the crude oil of Yumen Oilfield.</title>
        <authorList>
            <person name="Wu D."/>
            <person name="Cai M."/>
            <person name="Zhang X."/>
        </authorList>
    </citation>
    <scope>NUCLEOTIDE SEQUENCE [LARGE SCALE GENOMIC DNA]</scope>
    <source>
        <strain evidence="5 6">ROY-1-1-2</strain>
    </source>
</reference>
<dbReference type="RefSeq" id="WP_180284950.1">
    <property type="nucleotide sequence ID" value="NZ_JABFDB010000025.1"/>
</dbReference>
<dbReference type="InterPro" id="IPR006204">
    <property type="entry name" value="GHMP_kinase_N_dom"/>
</dbReference>
<feature type="domain" description="GHMP kinase C-terminal" evidence="4">
    <location>
        <begin position="215"/>
        <end position="300"/>
    </location>
</feature>
<dbReference type="InterPro" id="IPR014721">
    <property type="entry name" value="Ribsml_uS5_D2-typ_fold_subgr"/>
</dbReference>
<dbReference type="NCBIfam" id="TIGR00144">
    <property type="entry name" value="beta_RFAP_syn"/>
    <property type="match status" value="1"/>
</dbReference>
<dbReference type="InterPro" id="IPR020568">
    <property type="entry name" value="Ribosomal_Su5_D2-typ_SF"/>
</dbReference>
<dbReference type="SUPFAM" id="SSF54211">
    <property type="entry name" value="Ribosomal protein S5 domain 2-like"/>
    <property type="match status" value="1"/>
</dbReference>
<keyword evidence="1" id="KW-0808">Transferase</keyword>
<dbReference type="GO" id="GO:0016301">
    <property type="term" value="F:kinase activity"/>
    <property type="evidence" value="ECO:0007669"/>
    <property type="project" value="UniProtKB-KW"/>
</dbReference>
<dbReference type="Pfam" id="PF08544">
    <property type="entry name" value="GHMP_kinases_C"/>
    <property type="match status" value="1"/>
</dbReference>
<dbReference type="EMBL" id="JABFDB010000025">
    <property type="protein sequence ID" value="NYZ23173.1"/>
    <property type="molecule type" value="Genomic_DNA"/>
</dbReference>
<name>A0ABX2TFZ2_9PROT</name>
<dbReference type="Proteomes" id="UP000584642">
    <property type="component" value="Unassembled WGS sequence"/>
</dbReference>
<dbReference type="PANTHER" id="PTHR20861:SF6">
    <property type="entry name" value="BETA-RIBOFURANOSYLPHENOL 5'-PHOSPHATE SYNTHASE"/>
    <property type="match status" value="1"/>
</dbReference>
<dbReference type="InterPro" id="IPR013750">
    <property type="entry name" value="GHMP_kinase_C_dom"/>
</dbReference>
<dbReference type="Gene3D" id="3.30.230.10">
    <property type="match status" value="1"/>
</dbReference>
<protein>
    <submittedName>
        <fullName evidence="5">GHMP kinase</fullName>
    </submittedName>
</protein>
<sequence length="335" mass="34759">MPRGVDDYGEVRVTAPARLHLGFVDMHGGLGRRFGSLGLTLDGIATTVRAHPSDRLTAAGPMADRALAAARLLGERLGLSTTAALTVDQAIPQHVGLGSGTQLGLAVGAALGRLRGEPARIQDIAGVLERGARSGIGIGAFRDGGVILDGGRGPGPEPPPVIARLPFPESWRVLLILHRDGQGLHGSAEAAAFRDLPPFPAAAAAHLCRLTVMSALPALAEGDADGFGRAVGELQRTVGDHFAPFQGGRFTSPDVAAVLGWLESQGIPGVGQSSWGPTGFAIVGDPDRAEALLDTARRRWRGSPLTFRLCRGRNRGADIEPAVQPAFGHVNATND</sequence>
<evidence type="ECO:0000259" key="3">
    <source>
        <dbReference type="Pfam" id="PF00288"/>
    </source>
</evidence>
<evidence type="ECO:0000259" key="4">
    <source>
        <dbReference type="Pfam" id="PF08544"/>
    </source>
</evidence>
<gene>
    <name evidence="5" type="ORF">HND93_25985</name>
</gene>
<keyword evidence="6" id="KW-1185">Reference proteome</keyword>
<accession>A0ABX2TFZ2</accession>
<evidence type="ECO:0000256" key="1">
    <source>
        <dbReference type="ARBA" id="ARBA00022679"/>
    </source>
</evidence>
<organism evidence="5 6">
    <name type="scientific">Azospirillum oleiclasticum</name>
    <dbReference type="NCBI Taxonomy" id="2735135"/>
    <lineage>
        <taxon>Bacteria</taxon>
        <taxon>Pseudomonadati</taxon>
        <taxon>Pseudomonadota</taxon>
        <taxon>Alphaproteobacteria</taxon>
        <taxon>Rhodospirillales</taxon>
        <taxon>Azospirillaceae</taxon>
        <taxon>Azospirillum</taxon>
    </lineage>
</organism>
<evidence type="ECO:0000256" key="2">
    <source>
        <dbReference type="ARBA" id="ARBA00022777"/>
    </source>
</evidence>
<evidence type="ECO:0000313" key="5">
    <source>
        <dbReference type="EMBL" id="NYZ23173.1"/>
    </source>
</evidence>
<dbReference type="PIRSF" id="PIRSF004884">
    <property type="entry name" value="Sugar_kin_arch"/>
    <property type="match status" value="1"/>
</dbReference>
<evidence type="ECO:0000313" key="6">
    <source>
        <dbReference type="Proteomes" id="UP000584642"/>
    </source>
</evidence>
<comment type="caution">
    <text evidence="5">The sequence shown here is derived from an EMBL/GenBank/DDBJ whole genome shotgun (WGS) entry which is preliminary data.</text>
</comment>
<feature type="domain" description="GHMP kinase N-terminal" evidence="3">
    <location>
        <begin position="67"/>
        <end position="136"/>
    </location>
</feature>
<keyword evidence="2 5" id="KW-0418">Kinase</keyword>